<evidence type="ECO:0000256" key="1">
    <source>
        <dbReference type="ARBA" id="ARBA00001974"/>
    </source>
</evidence>
<comment type="catalytic activity">
    <reaction evidence="14">
        <text>hypotaurine + NADH + O2 + H(+) = taurine + NAD(+) + H2O</text>
        <dbReference type="Rhea" id="RHEA:74111"/>
        <dbReference type="ChEBI" id="CHEBI:15377"/>
        <dbReference type="ChEBI" id="CHEBI:15378"/>
        <dbReference type="ChEBI" id="CHEBI:15379"/>
        <dbReference type="ChEBI" id="CHEBI:57540"/>
        <dbReference type="ChEBI" id="CHEBI:57853"/>
        <dbReference type="ChEBI" id="CHEBI:57945"/>
        <dbReference type="ChEBI" id="CHEBI:507393"/>
        <dbReference type="EC" id="1.14.13.8"/>
    </reaction>
    <physiologicalReaction direction="left-to-right" evidence="14">
        <dbReference type="Rhea" id="RHEA:74112"/>
    </physiologicalReaction>
</comment>
<keyword evidence="12 18" id="KW-0472">Membrane</keyword>
<dbReference type="GO" id="GO:0050660">
    <property type="term" value="F:flavin adenine dinucleotide binding"/>
    <property type="evidence" value="ECO:0007669"/>
    <property type="project" value="InterPro"/>
</dbReference>
<dbReference type="Gene3D" id="3.50.50.60">
    <property type="entry name" value="FAD/NAD(P)-binding domain"/>
    <property type="match status" value="1"/>
</dbReference>
<dbReference type="AlphaFoldDB" id="A0A8T2J2Q8"/>
<evidence type="ECO:0000256" key="18">
    <source>
        <dbReference type="PIRNR" id="PIRNR000332"/>
    </source>
</evidence>
<dbReference type="GO" id="GO:0005789">
    <property type="term" value="C:endoplasmic reticulum membrane"/>
    <property type="evidence" value="ECO:0007669"/>
    <property type="project" value="UniProtKB-SubCell"/>
</dbReference>
<reference evidence="21" key="1">
    <citation type="thesis" date="2020" institute="ProQuest LLC" country="789 East Eisenhower Parkway, Ann Arbor, MI, USA">
        <title>Comparative Genomics and Chromosome Evolution.</title>
        <authorList>
            <person name="Mudd A.B."/>
        </authorList>
    </citation>
    <scope>NUCLEOTIDE SEQUENCE</scope>
    <source>
        <strain evidence="21">Female2</strain>
        <tissue evidence="21">Blood</tissue>
    </source>
</reference>
<evidence type="ECO:0000256" key="17">
    <source>
        <dbReference type="ARBA" id="ARBA00049443"/>
    </source>
</evidence>
<dbReference type="PIRSF" id="PIRSF000332">
    <property type="entry name" value="FMO"/>
    <property type="match status" value="1"/>
</dbReference>
<comment type="subcellular location">
    <subcellularLocation>
        <location evidence="2">Endoplasmic reticulum membrane</location>
        <topology evidence="2">Single-pass membrane protein</topology>
    </subcellularLocation>
</comment>
<dbReference type="OrthoDB" id="66881at2759"/>
<evidence type="ECO:0000256" key="13">
    <source>
        <dbReference type="ARBA" id="ARBA00045957"/>
    </source>
</evidence>
<comment type="similarity">
    <text evidence="3 18 19">Belongs to the FMO family.</text>
</comment>
<dbReference type="PRINTS" id="PR00370">
    <property type="entry name" value="FMOXYGENASE"/>
</dbReference>
<dbReference type="SUPFAM" id="SSF51905">
    <property type="entry name" value="FAD/NAD(P)-binding domain"/>
    <property type="match status" value="2"/>
</dbReference>
<dbReference type="InterPro" id="IPR000960">
    <property type="entry name" value="Flavin_mOase"/>
</dbReference>
<keyword evidence="9 20" id="KW-1133">Transmembrane helix</keyword>
<evidence type="ECO:0000256" key="2">
    <source>
        <dbReference type="ARBA" id="ARBA00004389"/>
    </source>
</evidence>
<evidence type="ECO:0000256" key="11">
    <source>
        <dbReference type="ARBA" id="ARBA00023033"/>
    </source>
</evidence>
<feature type="transmembrane region" description="Helical" evidence="20">
    <location>
        <begin position="509"/>
        <end position="530"/>
    </location>
</feature>
<dbReference type="GO" id="GO:0050661">
    <property type="term" value="F:NADP binding"/>
    <property type="evidence" value="ECO:0007669"/>
    <property type="project" value="InterPro"/>
</dbReference>
<dbReference type="EC" id="1.-.-.-" evidence="19"/>
<evidence type="ECO:0000256" key="16">
    <source>
        <dbReference type="ARBA" id="ARBA00048088"/>
    </source>
</evidence>
<evidence type="ECO:0000313" key="22">
    <source>
        <dbReference type="Proteomes" id="UP000812440"/>
    </source>
</evidence>
<dbReference type="FunFam" id="3.50.50.60:FF:000159">
    <property type="entry name" value="Dimethylaniline monooxygenase [N-oxide-forming]"/>
    <property type="match status" value="1"/>
</dbReference>
<evidence type="ECO:0000256" key="10">
    <source>
        <dbReference type="ARBA" id="ARBA00023002"/>
    </source>
</evidence>
<dbReference type="Pfam" id="PF00743">
    <property type="entry name" value="FMO-like"/>
    <property type="match status" value="1"/>
</dbReference>
<evidence type="ECO:0000256" key="4">
    <source>
        <dbReference type="ARBA" id="ARBA00022630"/>
    </source>
</evidence>
<keyword evidence="22" id="KW-1185">Reference proteome</keyword>
<dbReference type="GO" id="GO:0034899">
    <property type="term" value="F:trimethylamine monooxygenase activity"/>
    <property type="evidence" value="ECO:0007669"/>
    <property type="project" value="UniProtKB-EC"/>
</dbReference>
<evidence type="ECO:0000256" key="9">
    <source>
        <dbReference type="ARBA" id="ARBA00022989"/>
    </source>
</evidence>
<protein>
    <recommendedName>
        <fullName evidence="19">Flavin-containing monooxygenase</fullName>
        <ecNumber evidence="19">1.-.-.-</ecNumber>
    </recommendedName>
</protein>
<evidence type="ECO:0000256" key="7">
    <source>
        <dbReference type="ARBA" id="ARBA00022827"/>
    </source>
</evidence>
<comment type="catalytic activity">
    <reaction evidence="17">
        <text>N,N-dimethylaniline + NADPH + O2 + H(+) = N,N-dimethylaniline N-oxide + NADP(+) + H2O</text>
        <dbReference type="Rhea" id="RHEA:24468"/>
        <dbReference type="ChEBI" id="CHEBI:15377"/>
        <dbReference type="ChEBI" id="CHEBI:15378"/>
        <dbReference type="ChEBI" id="CHEBI:15379"/>
        <dbReference type="ChEBI" id="CHEBI:16269"/>
        <dbReference type="ChEBI" id="CHEBI:17735"/>
        <dbReference type="ChEBI" id="CHEBI:57783"/>
        <dbReference type="ChEBI" id="CHEBI:58349"/>
        <dbReference type="EC" id="1.14.13.8"/>
    </reaction>
    <physiologicalReaction direction="left-to-right" evidence="17">
        <dbReference type="Rhea" id="RHEA:24469"/>
    </physiologicalReaction>
</comment>
<organism evidence="21 22">
    <name type="scientific">Hymenochirus boettgeri</name>
    <name type="common">Congo dwarf clawed frog</name>
    <dbReference type="NCBI Taxonomy" id="247094"/>
    <lineage>
        <taxon>Eukaryota</taxon>
        <taxon>Metazoa</taxon>
        <taxon>Chordata</taxon>
        <taxon>Craniata</taxon>
        <taxon>Vertebrata</taxon>
        <taxon>Euteleostomi</taxon>
        <taxon>Amphibia</taxon>
        <taxon>Batrachia</taxon>
        <taxon>Anura</taxon>
        <taxon>Pipoidea</taxon>
        <taxon>Pipidae</taxon>
        <taxon>Pipinae</taxon>
        <taxon>Hymenochirus</taxon>
    </lineage>
</organism>
<dbReference type="InterPro" id="IPR020946">
    <property type="entry name" value="Flavin_mOase-like"/>
</dbReference>
<dbReference type="Proteomes" id="UP000812440">
    <property type="component" value="Chromosome 4"/>
</dbReference>
<dbReference type="GO" id="GO:0004499">
    <property type="term" value="F:N,N-dimethylaniline monooxygenase activity"/>
    <property type="evidence" value="ECO:0007669"/>
    <property type="project" value="UniProtKB-UniRule"/>
</dbReference>
<evidence type="ECO:0000313" key="21">
    <source>
        <dbReference type="EMBL" id="KAG8436656.1"/>
    </source>
</evidence>
<keyword evidence="11 18" id="KW-0503">Monooxygenase</keyword>
<evidence type="ECO:0000256" key="15">
    <source>
        <dbReference type="ARBA" id="ARBA00048041"/>
    </source>
</evidence>
<evidence type="ECO:0000256" key="8">
    <source>
        <dbReference type="ARBA" id="ARBA00022857"/>
    </source>
</evidence>
<comment type="caution">
    <text evidence="21">The sequence shown here is derived from an EMBL/GenBank/DDBJ whole genome shotgun (WGS) entry which is preliminary data.</text>
</comment>
<dbReference type="InterPro" id="IPR050346">
    <property type="entry name" value="FMO-like"/>
</dbReference>
<keyword evidence="6 18" id="KW-0256">Endoplasmic reticulum</keyword>
<evidence type="ECO:0000256" key="20">
    <source>
        <dbReference type="SAM" id="Phobius"/>
    </source>
</evidence>
<evidence type="ECO:0000256" key="12">
    <source>
        <dbReference type="ARBA" id="ARBA00023136"/>
    </source>
</evidence>
<comment type="catalytic activity">
    <reaction evidence="15">
        <text>hypotaurine + NADPH + O2 + H(+) = taurine + NADP(+) + H2O</text>
        <dbReference type="Rhea" id="RHEA:69819"/>
        <dbReference type="ChEBI" id="CHEBI:15377"/>
        <dbReference type="ChEBI" id="CHEBI:15378"/>
        <dbReference type="ChEBI" id="CHEBI:15379"/>
        <dbReference type="ChEBI" id="CHEBI:57783"/>
        <dbReference type="ChEBI" id="CHEBI:57853"/>
        <dbReference type="ChEBI" id="CHEBI:58349"/>
        <dbReference type="ChEBI" id="CHEBI:507393"/>
        <dbReference type="EC" id="1.14.13.8"/>
    </reaction>
    <physiologicalReaction direction="left-to-right" evidence="15">
        <dbReference type="Rhea" id="RHEA:69820"/>
    </physiologicalReaction>
</comment>
<evidence type="ECO:0000256" key="5">
    <source>
        <dbReference type="ARBA" id="ARBA00022692"/>
    </source>
</evidence>
<sequence length="532" mass="60818">MKVAVIGAGTSGLTSIKCCLDENLEPVCFERSDDIGGVWRYSQHVENGRASIYESVFSNTSKEMMNYSDFPIPENFPNFLHNSKMLEYYRMYAEEFNLLKYIKFKTLVLSVRKHPNFQNTGQWEVITEKDGEEETSTFDFVMVCNGHHSDPYYPLDAFPSIKEFKGTYLHSREYKTPDVYKGKRVLIIGMGNTGCDIAVELSRTADRVFLSTRRGSWVLSRVYDNGYPWDICYDTRYKTWLRNTLPSGIVKWQSERKMNEWFDHVIYGVQPSDSSQFKEPLCNDELPSCITRGSVVIKPNVTEFTDTSVKFEDGTSEKNIDIVIFATGFALSFPFLEGSIIKEENPINCLYRNIFPTSLEKPTLGIIGLIQPLGPIMSAAEVQARWVTRVFKGLCIFPSQEQIMKDIAKKKEILKKSFGTARDNTLRMDYIEYMDELASDIGIKPNMLGLFLTDPNLALMVLFGPCIPAQYRLTGPGKWPHARKHIMATWDRVTKTTQTRIVKKHDNSLVMGILLPVLCVLALLLATFIYQK</sequence>
<comment type="catalytic activity">
    <reaction evidence="16">
        <text>trimethylamine + NADPH + O2 = trimethylamine N-oxide + NADP(+) + H2O</text>
        <dbReference type="Rhea" id="RHEA:31979"/>
        <dbReference type="ChEBI" id="CHEBI:15377"/>
        <dbReference type="ChEBI" id="CHEBI:15379"/>
        <dbReference type="ChEBI" id="CHEBI:15724"/>
        <dbReference type="ChEBI" id="CHEBI:57783"/>
        <dbReference type="ChEBI" id="CHEBI:58349"/>
        <dbReference type="ChEBI" id="CHEBI:58389"/>
        <dbReference type="EC" id="1.14.13.148"/>
    </reaction>
    <physiologicalReaction direction="left-to-right" evidence="16">
        <dbReference type="Rhea" id="RHEA:31980"/>
    </physiologicalReaction>
</comment>
<evidence type="ECO:0000256" key="3">
    <source>
        <dbReference type="ARBA" id="ARBA00009183"/>
    </source>
</evidence>
<keyword evidence="10 18" id="KW-0560">Oxidoreductase</keyword>
<comment type="cofactor">
    <cofactor evidence="1 18 19">
        <name>FAD</name>
        <dbReference type="ChEBI" id="CHEBI:57692"/>
    </cofactor>
</comment>
<dbReference type="PANTHER" id="PTHR23023">
    <property type="entry name" value="DIMETHYLANILINE MONOOXYGENASE"/>
    <property type="match status" value="1"/>
</dbReference>
<dbReference type="InterPro" id="IPR036188">
    <property type="entry name" value="FAD/NAD-bd_sf"/>
</dbReference>
<keyword evidence="4 18" id="KW-0285">Flavoprotein</keyword>
<evidence type="ECO:0000256" key="14">
    <source>
        <dbReference type="ARBA" id="ARBA00047338"/>
    </source>
</evidence>
<comment type="function">
    <text evidence="13">Broad spectrum monooxygenase that catalyzes the oxygenation of a wide variety of nitrogen- and sulfur-containing compounds including xenobiotics. Catalyzes the S-oxygenation of hypotaurine to produce taurine, an organic osmolyte involved in cell volume regulation as well as a variety of cytoprotective and developmental processes. In vitro, catalyzes the N-oxygenation of trimethylamine (TMA) to produce trimethylamine N-oxide (TMAO) and could therefore participate to the detoxification of this compound that is generated by the action of gut microbiota from dietary precursors such as choline, choline containing compounds, betaine or L-carnitine.</text>
</comment>
<evidence type="ECO:0000256" key="6">
    <source>
        <dbReference type="ARBA" id="ARBA00022824"/>
    </source>
</evidence>
<gene>
    <name evidence="21" type="ORF">GDO86_007667</name>
</gene>
<dbReference type="InterPro" id="IPR002253">
    <property type="entry name" value="Flavin_mOase_1"/>
</dbReference>
<accession>A0A8T2J2Q8</accession>
<keyword evidence="8 18" id="KW-0521">NADP</keyword>
<evidence type="ECO:0000256" key="19">
    <source>
        <dbReference type="RuleBase" id="RU361177"/>
    </source>
</evidence>
<keyword evidence="5 20" id="KW-0812">Transmembrane</keyword>
<dbReference type="EMBL" id="JAACNH010000007">
    <property type="protein sequence ID" value="KAG8436656.1"/>
    <property type="molecule type" value="Genomic_DNA"/>
</dbReference>
<name>A0A8T2J2Q8_9PIPI</name>
<proteinExistence type="inferred from homology"/>
<keyword evidence="7 18" id="KW-0274">FAD</keyword>
<dbReference type="PRINTS" id="PR01121">
    <property type="entry name" value="FMOXYGENASE1"/>
</dbReference>